<keyword evidence="3" id="KW-1185">Reference proteome</keyword>
<dbReference type="Pfam" id="PF13649">
    <property type="entry name" value="Methyltransf_25"/>
    <property type="match status" value="1"/>
</dbReference>
<dbReference type="CDD" id="cd02440">
    <property type="entry name" value="AdoMet_MTases"/>
    <property type="match status" value="1"/>
</dbReference>
<protein>
    <submittedName>
        <fullName evidence="2">Class I SAM-dependent methyltransferase</fullName>
    </submittedName>
</protein>
<name>A0ABX7Y7T9_9ACTN</name>
<feature type="domain" description="Methyltransferase" evidence="1">
    <location>
        <begin position="43"/>
        <end position="138"/>
    </location>
</feature>
<evidence type="ECO:0000313" key="3">
    <source>
        <dbReference type="Proteomes" id="UP000678513"/>
    </source>
</evidence>
<dbReference type="Gene3D" id="3.40.50.150">
    <property type="entry name" value="Vaccinia Virus protein VP39"/>
    <property type="match status" value="1"/>
</dbReference>
<keyword evidence="2" id="KW-0808">Transferase</keyword>
<organism evidence="2 3">
    <name type="scientific">Arachnia rubra</name>
    <dbReference type="NCBI Taxonomy" id="1547448"/>
    <lineage>
        <taxon>Bacteria</taxon>
        <taxon>Bacillati</taxon>
        <taxon>Actinomycetota</taxon>
        <taxon>Actinomycetes</taxon>
        <taxon>Propionibacteriales</taxon>
        <taxon>Propionibacteriaceae</taxon>
        <taxon>Arachnia</taxon>
    </lineage>
</organism>
<accession>A0ABX7Y7T9</accession>
<dbReference type="RefSeq" id="WP_212326518.1">
    <property type="nucleotide sequence ID" value="NZ_AP024463.1"/>
</dbReference>
<dbReference type="InterPro" id="IPR041698">
    <property type="entry name" value="Methyltransf_25"/>
</dbReference>
<dbReference type="Proteomes" id="UP000678513">
    <property type="component" value="Chromosome"/>
</dbReference>
<sequence length="269" mass="27766">MMAGVTSVFDAAARDFIALAPLLWDRVGQIVVESAPPQDGARVLDACCGAGSAALPAAECAGPNGQVDCVDLSAPLIEALKSRLADSPYLGRVHAFTADITTWEAGPYDQVLCILGLPFIPDPAGGAAHLAGLLGPTGKLVIAHWRSSSDSLDLPGVGATLAGALQRLGGSVSPPHMGRASFSKDLTHPDSMKARLETLGLAAEATTAELKIPLDPTSLRLLVEGSAFRGMLTGLDATTREQAHALLAEELAGRELDASLVVGTGQRRY</sequence>
<proteinExistence type="predicted"/>
<dbReference type="EMBL" id="CP072384">
    <property type="protein sequence ID" value="QUC09250.1"/>
    <property type="molecule type" value="Genomic_DNA"/>
</dbReference>
<dbReference type="GO" id="GO:0008168">
    <property type="term" value="F:methyltransferase activity"/>
    <property type="evidence" value="ECO:0007669"/>
    <property type="project" value="UniProtKB-KW"/>
</dbReference>
<dbReference type="SUPFAM" id="SSF53335">
    <property type="entry name" value="S-adenosyl-L-methionine-dependent methyltransferases"/>
    <property type="match status" value="1"/>
</dbReference>
<gene>
    <name evidence="2" type="ORF">J5A65_05920</name>
</gene>
<keyword evidence="2" id="KW-0489">Methyltransferase</keyword>
<reference evidence="2 3" key="1">
    <citation type="submission" date="2021-03" db="EMBL/GenBank/DDBJ databases">
        <title>Human Oral Microbial Genomes.</title>
        <authorList>
            <person name="Johnston C.D."/>
            <person name="Chen T."/>
            <person name="Dewhirst F.E."/>
        </authorList>
    </citation>
    <scope>NUCLEOTIDE SEQUENCE [LARGE SCALE GENOMIC DNA]</scope>
    <source>
        <strain evidence="2 3">DSMZ 100122</strain>
    </source>
</reference>
<evidence type="ECO:0000259" key="1">
    <source>
        <dbReference type="Pfam" id="PF13649"/>
    </source>
</evidence>
<dbReference type="InterPro" id="IPR029063">
    <property type="entry name" value="SAM-dependent_MTases_sf"/>
</dbReference>
<evidence type="ECO:0000313" key="2">
    <source>
        <dbReference type="EMBL" id="QUC09250.1"/>
    </source>
</evidence>
<dbReference type="GO" id="GO:0032259">
    <property type="term" value="P:methylation"/>
    <property type="evidence" value="ECO:0007669"/>
    <property type="project" value="UniProtKB-KW"/>
</dbReference>